<accession>F3YUH7</accession>
<gene>
    <name evidence="1" type="ORF">Desaf_0506</name>
</gene>
<dbReference type="HOGENOM" id="CLU_2665077_0_0_7"/>
<evidence type="ECO:0000313" key="1">
    <source>
        <dbReference type="EMBL" id="EGJ48859.1"/>
    </source>
</evidence>
<protein>
    <submittedName>
        <fullName evidence="1">Uncharacterized protein</fullName>
    </submittedName>
</protein>
<proteinExistence type="predicted"/>
<dbReference type="RefSeq" id="WP_005988537.1">
    <property type="nucleotide sequence ID" value="NC_016629.1"/>
</dbReference>
<name>F3YUH7_DESAF</name>
<sequence length="75" mass="8434">MKKAFKHLDYIIDPTPYKTEDGRYTASGSIYPEGHPEDGRYYDVITIAPKSFSTIDKATNIFIVFAKMRIASGAI</sequence>
<keyword evidence="2" id="KW-1185">Reference proteome</keyword>
<evidence type="ECO:0000313" key="2">
    <source>
        <dbReference type="Proteomes" id="UP000007844"/>
    </source>
</evidence>
<organism evidence="1 2">
    <name type="scientific">Desulfocurvibacter africanus subsp. africanus str. Walvis Bay</name>
    <dbReference type="NCBI Taxonomy" id="690850"/>
    <lineage>
        <taxon>Bacteria</taxon>
        <taxon>Pseudomonadati</taxon>
        <taxon>Thermodesulfobacteriota</taxon>
        <taxon>Desulfovibrionia</taxon>
        <taxon>Desulfovibrionales</taxon>
        <taxon>Desulfovibrionaceae</taxon>
        <taxon>Desulfocurvibacter</taxon>
    </lineage>
</organism>
<dbReference type="Proteomes" id="UP000007844">
    <property type="component" value="Chromosome"/>
</dbReference>
<reference evidence="1 2" key="1">
    <citation type="journal article" date="2011" name="J. Bacteriol.">
        <title>Genome sequence of the mercury-methylating and pleomorphic Desulfovibrio africanus Strain Walvis Bay.</title>
        <authorList>
            <person name="Brown S.D."/>
            <person name="Wall J.D."/>
            <person name="Kucken A.M."/>
            <person name="Gilmour C.C."/>
            <person name="Podar M."/>
            <person name="Brandt C.C."/>
            <person name="Teshima H."/>
            <person name="Detter J.C."/>
            <person name="Han C.S."/>
            <person name="Land M.L."/>
            <person name="Lucas S."/>
            <person name="Han J."/>
            <person name="Pennacchio L."/>
            <person name="Nolan M."/>
            <person name="Pitluck S."/>
            <person name="Woyke T."/>
            <person name="Goodwin L."/>
            <person name="Palumbo A.V."/>
            <person name="Elias D.A."/>
        </authorList>
    </citation>
    <scope>NUCLEOTIDE SEQUENCE [LARGE SCALE GENOMIC DNA]</scope>
    <source>
        <strain evidence="1 2">Walvis Bay</strain>
    </source>
</reference>
<dbReference type="EMBL" id="CP003221">
    <property type="protein sequence ID" value="EGJ48859.1"/>
    <property type="molecule type" value="Genomic_DNA"/>
</dbReference>
<dbReference type="AlphaFoldDB" id="F3YUH7"/>
<dbReference type="KEGG" id="daf:Desaf_0506"/>